<dbReference type="eggNOG" id="ENOG502TIGW">
    <property type="taxonomic scope" value="Eukaryota"/>
</dbReference>
<sequence length="342" mass="40848">MTFPLLKLPFLAYEQVIINFEVADLIDFSLLSTRCHRNVQSIRFPFTGIDVRLGSSCNSLEFYKGSQTIAQWYFKKKRWSRLSDTENGWRQLGGTRVRIQKSPDWHSTRKPDKNMKAAFDYVQSLFRLPIISYHILSTDHNLFPQFLSITRCDELIMDLSHKIGVDELKYVLDTVEVSKRLTLHLQENYVFEYGFVRFSMDKLYINPAFWITKETFLAMDCTEIELHGNMTLPIRKFVSQWLSSRNTRFEWLRISWNMERINWNEAFKTMKWNPKTRGRNFKINEFNRVDCHDGIDILRDDGLLATVAQKYGAIYFVVWHKRFQPEADHLKLDHWIMMNHQF</sequence>
<reference evidence="3" key="1">
    <citation type="submission" date="2016-11" db="UniProtKB">
        <authorList>
            <consortium name="WormBaseParasite"/>
        </authorList>
    </citation>
    <scope>IDENTIFICATION</scope>
</reference>
<dbReference type="PANTHER" id="PTHR21503">
    <property type="entry name" value="F-BOX-CONTAINING HYPOTHETICAL PROTEIN C.ELEGANS"/>
    <property type="match status" value="1"/>
</dbReference>
<dbReference type="WBParaSite" id="Csp11.Scaffold628.g6942.t1">
    <property type="protein sequence ID" value="Csp11.Scaffold628.g6942.t1"/>
    <property type="gene ID" value="Csp11.Scaffold628.g6942"/>
</dbReference>
<name>A0A1I7TKY5_9PELO</name>
<dbReference type="Pfam" id="PF07735">
    <property type="entry name" value="FBA_2"/>
    <property type="match status" value="1"/>
</dbReference>
<dbReference type="Proteomes" id="UP000095282">
    <property type="component" value="Unplaced"/>
</dbReference>
<evidence type="ECO:0000259" key="1">
    <source>
        <dbReference type="Pfam" id="PF07735"/>
    </source>
</evidence>
<organism evidence="2 3">
    <name type="scientific">Caenorhabditis tropicalis</name>
    <dbReference type="NCBI Taxonomy" id="1561998"/>
    <lineage>
        <taxon>Eukaryota</taxon>
        <taxon>Metazoa</taxon>
        <taxon>Ecdysozoa</taxon>
        <taxon>Nematoda</taxon>
        <taxon>Chromadorea</taxon>
        <taxon>Rhabditida</taxon>
        <taxon>Rhabditina</taxon>
        <taxon>Rhabditomorpha</taxon>
        <taxon>Rhabditoidea</taxon>
        <taxon>Rhabditidae</taxon>
        <taxon>Peloderinae</taxon>
        <taxon>Caenorhabditis</taxon>
    </lineage>
</organism>
<proteinExistence type="predicted"/>
<feature type="domain" description="Sdz-33 F-box" evidence="1">
    <location>
        <begin position="200"/>
        <end position="254"/>
    </location>
</feature>
<keyword evidence="2" id="KW-1185">Reference proteome</keyword>
<evidence type="ECO:0000313" key="2">
    <source>
        <dbReference type="Proteomes" id="UP000095282"/>
    </source>
</evidence>
<evidence type="ECO:0000313" key="3">
    <source>
        <dbReference type="WBParaSite" id="Csp11.Scaffold628.g6942.t1"/>
    </source>
</evidence>
<dbReference type="AlphaFoldDB" id="A0A1I7TKY5"/>
<protein>
    <submittedName>
        <fullName evidence="3">FBA_2 domain-containing protein</fullName>
    </submittedName>
</protein>
<accession>A0A1I7TKY5</accession>
<dbReference type="PANTHER" id="PTHR21503:SF8">
    <property type="entry name" value="F-BOX ASSOCIATED DOMAIN-CONTAINING PROTEIN-RELATED"/>
    <property type="match status" value="1"/>
</dbReference>
<dbReference type="InterPro" id="IPR012885">
    <property type="entry name" value="F-box_Sdz-33"/>
</dbReference>